<evidence type="ECO:0000256" key="7">
    <source>
        <dbReference type="RuleBase" id="RU000492"/>
    </source>
</evidence>
<dbReference type="PROSITE" id="PS51194">
    <property type="entry name" value="HELICASE_CTER"/>
    <property type="match status" value="1"/>
</dbReference>
<comment type="caution">
    <text evidence="11">The sequence shown here is derived from an EMBL/GenBank/DDBJ whole genome shotgun (WGS) entry which is preliminary data.</text>
</comment>
<evidence type="ECO:0000259" key="9">
    <source>
        <dbReference type="PROSITE" id="PS51194"/>
    </source>
</evidence>
<dbReference type="InterPro" id="IPR005580">
    <property type="entry name" value="DbpA/CsdA_RNA-bd_dom"/>
</dbReference>
<feature type="short sequence motif" description="Q motif" evidence="6">
    <location>
        <begin position="1"/>
        <end position="29"/>
    </location>
</feature>
<proteinExistence type="inferred from homology"/>
<evidence type="ECO:0000256" key="6">
    <source>
        <dbReference type="PROSITE-ProRule" id="PRU00552"/>
    </source>
</evidence>
<keyword evidence="12" id="KW-1185">Reference proteome</keyword>
<dbReference type="GO" id="GO:0003676">
    <property type="term" value="F:nucleic acid binding"/>
    <property type="evidence" value="ECO:0007669"/>
    <property type="project" value="InterPro"/>
</dbReference>
<dbReference type="Pfam" id="PF00271">
    <property type="entry name" value="Helicase_C"/>
    <property type="match status" value="1"/>
</dbReference>
<keyword evidence="2 7" id="KW-0378">Hydrolase</keyword>
<dbReference type="Proteomes" id="UP000014977">
    <property type="component" value="Unassembled WGS sequence"/>
</dbReference>
<dbReference type="EMBL" id="ATHJ01000083">
    <property type="protein sequence ID" value="EPR40405.1"/>
    <property type="molecule type" value="Genomic_DNA"/>
</dbReference>
<dbReference type="GO" id="GO:0003724">
    <property type="term" value="F:RNA helicase activity"/>
    <property type="evidence" value="ECO:0007669"/>
    <property type="project" value="InterPro"/>
</dbReference>
<dbReference type="SMART" id="SM00487">
    <property type="entry name" value="DEXDc"/>
    <property type="match status" value="1"/>
</dbReference>
<dbReference type="Pfam" id="PF03880">
    <property type="entry name" value="DbpA"/>
    <property type="match status" value="1"/>
</dbReference>
<evidence type="ECO:0000256" key="3">
    <source>
        <dbReference type="ARBA" id="ARBA00022806"/>
    </source>
</evidence>
<evidence type="ECO:0000256" key="4">
    <source>
        <dbReference type="ARBA" id="ARBA00022840"/>
    </source>
</evidence>
<keyword evidence="1 7" id="KW-0547">Nucleotide-binding</keyword>
<dbReference type="CDD" id="cd18787">
    <property type="entry name" value="SF2_C_DEAD"/>
    <property type="match status" value="1"/>
</dbReference>
<keyword evidence="3 7" id="KW-0347">Helicase</keyword>
<dbReference type="GO" id="GO:0005829">
    <property type="term" value="C:cytosol"/>
    <property type="evidence" value="ECO:0007669"/>
    <property type="project" value="TreeGrafter"/>
</dbReference>
<sequence>MNFSELGLNAALLEAVADMGFTMPTAIQQRAIPALLSGEKDFVGLAETGTGKTGAFGLPLIQRIHPADTRPQGIVICPTRELCLQITEDLKHYARHLREIRIIAVYGGAAVSNQIRLLRKGPQIIVATPGRLMDLLDRKALSLSHVSCAVLDEADEMLNMGFKEDIDRILKQMPGDRNIWLFSATMADGVAAIARTYLTNPTEVRVGGRKQSPKGLRHTCYVIHERHRYEGLKRIIDFNPDIFALVFCRTRMETQAVADALIQDGHPADTLHGDLSQTQRDGVMRKFRQGAVRILVATDVAARGLDVEEISHIIHYRLPDEMEIYTHRSGRTARAGKAGESIALVNTREIRRIRELEARRNIRFTFSKMPDGRAICEKRLLGLIGKIVRTEVDKTDIDAHLPAILTALAPFDKEELIKRFLFAEFDRFNAYYRTAEDIHVNVKGLGAGKTAGSKTPAPKNRTTLRKTRRFFINIGRLDKINAKAVARLIASKTGIGINMIGAVDLKREFSFFEVERSAAKKIRDAFENVVLDGRRIQVRDAVREPKAS</sequence>
<feature type="domain" description="Helicase C-terminal" evidence="9">
    <location>
        <begin position="231"/>
        <end position="381"/>
    </location>
</feature>
<gene>
    <name evidence="11" type="ORF">dsmv_0130</name>
</gene>
<feature type="domain" description="Helicase ATP-binding" evidence="8">
    <location>
        <begin position="33"/>
        <end position="204"/>
    </location>
</feature>
<dbReference type="CDD" id="cd00268">
    <property type="entry name" value="DEADc"/>
    <property type="match status" value="1"/>
</dbReference>
<keyword evidence="4 7" id="KW-0067">ATP-binding</keyword>
<feature type="domain" description="DEAD-box RNA helicase Q" evidence="10">
    <location>
        <begin position="1"/>
        <end position="29"/>
    </location>
</feature>
<dbReference type="GO" id="GO:0005524">
    <property type="term" value="F:ATP binding"/>
    <property type="evidence" value="ECO:0007669"/>
    <property type="project" value="UniProtKB-KW"/>
</dbReference>
<dbReference type="InterPro" id="IPR012677">
    <property type="entry name" value="Nucleotide-bd_a/b_plait_sf"/>
</dbReference>
<dbReference type="InterPro" id="IPR044742">
    <property type="entry name" value="DEAD/DEAH_RhlB"/>
</dbReference>
<evidence type="ECO:0000313" key="12">
    <source>
        <dbReference type="Proteomes" id="UP000014977"/>
    </source>
</evidence>
<dbReference type="eggNOG" id="COG0513">
    <property type="taxonomic scope" value="Bacteria"/>
</dbReference>
<dbReference type="PANTHER" id="PTHR47959:SF13">
    <property type="entry name" value="ATP-DEPENDENT RNA HELICASE RHLE"/>
    <property type="match status" value="1"/>
</dbReference>
<dbReference type="OrthoDB" id="9805696at2"/>
<dbReference type="Gene3D" id="3.30.70.330">
    <property type="match status" value="1"/>
</dbReference>
<accession>S7TUG8</accession>
<dbReference type="Gene3D" id="3.40.50.300">
    <property type="entry name" value="P-loop containing nucleotide triphosphate hydrolases"/>
    <property type="match status" value="2"/>
</dbReference>
<evidence type="ECO:0000256" key="1">
    <source>
        <dbReference type="ARBA" id="ARBA00022741"/>
    </source>
</evidence>
<evidence type="ECO:0000259" key="8">
    <source>
        <dbReference type="PROSITE" id="PS51192"/>
    </source>
</evidence>
<evidence type="ECO:0000256" key="5">
    <source>
        <dbReference type="ARBA" id="ARBA00038437"/>
    </source>
</evidence>
<dbReference type="Pfam" id="PF00270">
    <property type="entry name" value="DEAD"/>
    <property type="match status" value="1"/>
</dbReference>
<dbReference type="AlphaFoldDB" id="S7TUG8"/>
<protein>
    <submittedName>
        <fullName evidence="11">DEAD/DEAH box helicase domain protein</fullName>
    </submittedName>
</protein>
<name>S7TUG8_DESML</name>
<dbReference type="SMART" id="SM00490">
    <property type="entry name" value="HELICc"/>
    <property type="match status" value="1"/>
</dbReference>
<dbReference type="InterPro" id="IPR050079">
    <property type="entry name" value="DEAD_box_RNA_helicase"/>
</dbReference>
<evidence type="ECO:0000259" key="10">
    <source>
        <dbReference type="PROSITE" id="PS51195"/>
    </source>
</evidence>
<dbReference type="PROSITE" id="PS00039">
    <property type="entry name" value="DEAD_ATP_HELICASE"/>
    <property type="match status" value="1"/>
</dbReference>
<dbReference type="InterPro" id="IPR027417">
    <property type="entry name" value="P-loop_NTPase"/>
</dbReference>
<dbReference type="InterPro" id="IPR011545">
    <property type="entry name" value="DEAD/DEAH_box_helicase_dom"/>
</dbReference>
<dbReference type="PATRIC" id="fig|1121405.3.peg.1993"/>
<comment type="similarity">
    <text evidence="5 7">Belongs to the DEAD box helicase family.</text>
</comment>
<dbReference type="PANTHER" id="PTHR47959">
    <property type="entry name" value="ATP-DEPENDENT RNA HELICASE RHLE-RELATED"/>
    <property type="match status" value="1"/>
</dbReference>
<dbReference type="InterPro" id="IPR014001">
    <property type="entry name" value="Helicase_ATP-bd"/>
</dbReference>
<dbReference type="GO" id="GO:0016787">
    <property type="term" value="F:hydrolase activity"/>
    <property type="evidence" value="ECO:0007669"/>
    <property type="project" value="UniProtKB-KW"/>
</dbReference>
<reference evidence="11 12" key="1">
    <citation type="journal article" date="2013" name="Genome Announc.">
        <title>Draft genome sequences for three mercury-methylating, sulfate-reducing bacteria.</title>
        <authorList>
            <person name="Brown S.D."/>
            <person name="Hurt R.A.Jr."/>
            <person name="Gilmour C.C."/>
            <person name="Elias D.A."/>
        </authorList>
    </citation>
    <scope>NUCLEOTIDE SEQUENCE [LARGE SCALE GENOMIC DNA]</scope>
    <source>
        <strain evidence="11 12">DSM 2059</strain>
    </source>
</reference>
<dbReference type="InterPro" id="IPR001650">
    <property type="entry name" value="Helicase_C-like"/>
</dbReference>
<dbReference type="CDD" id="cd12252">
    <property type="entry name" value="RRM_DbpA"/>
    <property type="match status" value="1"/>
</dbReference>
<evidence type="ECO:0000256" key="2">
    <source>
        <dbReference type="ARBA" id="ARBA00022801"/>
    </source>
</evidence>
<dbReference type="PROSITE" id="PS51195">
    <property type="entry name" value="Q_MOTIF"/>
    <property type="match status" value="1"/>
</dbReference>
<evidence type="ECO:0000313" key="11">
    <source>
        <dbReference type="EMBL" id="EPR40405.1"/>
    </source>
</evidence>
<organism evidence="11 12">
    <name type="scientific">Desulfococcus multivorans DSM 2059</name>
    <dbReference type="NCBI Taxonomy" id="1121405"/>
    <lineage>
        <taxon>Bacteria</taxon>
        <taxon>Pseudomonadati</taxon>
        <taxon>Thermodesulfobacteriota</taxon>
        <taxon>Desulfobacteria</taxon>
        <taxon>Desulfobacterales</taxon>
        <taxon>Desulfococcaceae</taxon>
        <taxon>Desulfococcus</taxon>
    </lineage>
</organism>
<dbReference type="InterPro" id="IPR014014">
    <property type="entry name" value="RNA_helicase_DEAD_Q_motif"/>
</dbReference>
<dbReference type="InterPro" id="IPR000629">
    <property type="entry name" value="RNA-helicase_DEAD-box_CS"/>
</dbReference>
<dbReference type="RefSeq" id="WP_020876319.1">
    <property type="nucleotide sequence ID" value="NZ_ATHJ01000083.1"/>
</dbReference>
<dbReference type="SUPFAM" id="SSF52540">
    <property type="entry name" value="P-loop containing nucleoside triphosphate hydrolases"/>
    <property type="match status" value="1"/>
</dbReference>
<dbReference type="PROSITE" id="PS51192">
    <property type="entry name" value="HELICASE_ATP_BIND_1"/>
    <property type="match status" value="1"/>
</dbReference>
<dbReference type="STRING" id="897.B2D07_03965"/>